<reference evidence="3 4" key="1">
    <citation type="submission" date="2017-11" db="EMBL/GenBank/DDBJ databases">
        <title>De-novo sequencing of pomegranate (Punica granatum L.) genome.</title>
        <authorList>
            <person name="Akparov Z."/>
            <person name="Amiraslanov A."/>
            <person name="Hajiyeva S."/>
            <person name="Abbasov M."/>
            <person name="Kaur K."/>
            <person name="Hamwieh A."/>
            <person name="Solovyev V."/>
            <person name="Salamov A."/>
            <person name="Braich B."/>
            <person name="Kosarev P."/>
            <person name="Mahmoud A."/>
            <person name="Hajiyev E."/>
            <person name="Babayeva S."/>
            <person name="Izzatullayeva V."/>
            <person name="Mammadov A."/>
            <person name="Mammadov A."/>
            <person name="Sharifova S."/>
            <person name="Ojaghi J."/>
            <person name="Eynullazada K."/>
            <person name="Bayramov B."/>
            <person name="Abdulazimova A."/>
            <person name="Shahmuradov I."/>
        </authorList>
    </citation>
    <scope>NUCLEOTIDE SEQUENCE [LARGE SCALE GENOMIC DNA]</scope>
    <source>
        <strain evidence="4">cv. AG2017</strain>
        <tissue evidence="3">Leaf</tissue>
    </source>
</reference>
<evidence type="ECO:0000313" key="4">
    <source>
        <dbReference type="Proteomes" id="UP000233551"/>
    </source>
</evidence>
<proteinExistence type="predicted"/>
<protein>
    <submittedName>
        <fullName evidence="3">Uncharacterized protein</fullName>
    </submittedName>
</protein>
<keyword evidence="1" id="KW-0175">Coiled coil</keyword>
<dbReference type="EMBL" id="PGOL01008019">
    <property type="protein sequence ID" value="PKI32117.1"/>
    <property type="molecule type" value="Genomic_DNA"/>
</dbReference>
<name>A0A2I0HK58_PUNGR</name>
<dbReference type="Proteomes" id="UP000233551">
    <property type="component" value="Unassembled WGS sequence"/>
</dbReference>
<comment type="caution">
    <text evidence="3">The sequence shown here is derived from an EMBL/GenBank/DDBJ whole genome shotgun (WGS) entry which is preliminary data.</text>
</comment>
<evidence type="ECO:0000256" key="2">
    <source>
        <dbReference type="SAM" id="MobiDB-lite"/>
    </source>
</evidence>
<feature type="coiled-coil region" evidence="1">
    <location>
        <begin position="2"/>
        <end position="36"/>
    </location>
</feature>
<feature type="region of interest" description="Disordered" evidence="2">
    <location>
        <begin position="128"/>
        <end position="168"/>
    </location>
</feature>
<evidence type="ECO:0000256" key="1">
    <source>
        <dbReference type="SAM" id="Coils"/>
    </source>
</evidence>
<accession>A0A2I0HK58</accession>
<evidence type="ECO:0000313" key="3">
    <source>
        <dbReference type="EMBL" id="PKI32117.1"/>
    </source>
</evidence>
<dbReference type="AlphaFoldDB" id="A0A2I0HK58"/>
<sequence>MKGSLNATMDELNRQNKTLEALVTAMHAELNELKGELVRVKRTHAMEASVVILGSRLDIPKPIMFKGSRVAKDVDNFVEHEDFYLKYAEDELRAKHLMNTFSNLMLRIPSMNDKEDLNKAMATAESLVEFRPKKSDSKAKGKGSGGGDKPYKSYKGKAKKSTPKDKVE</sequence>
<feature type="compositionally biased region" description="Basic and acidic residues" evidence="2">
    <location>
        <begin position="128"/>
        <end position="139"/>
    </location>
</feature>
<feature type="compositionally biased region" description="Basic residues" evidence="2">
    <location>
        <begin position="152"/>
        <end position="161"/>
    </location>
</feature>
<gene>
    <name evidence="3" type="ORF">CRG98_047493</name>
</gene>
<keyword evidence="4" id="KW-1185">Reference proteome</keyword>
<organism evidence="3 4">
    <name type="scientific">Punica granatum</name>
    <name type="common">Pomegranate</name>
    <dbReference type="NCBI Taxonomy" id="22663"/>
    <lineage>
        <taxon>Eukaryota</taxon>
        <taxon>Viridiplantae</taxon>
        <taxon>Streptophyta</taxon>
        <taxon>Embryophyta</taxon>
        <taxon>Tracheophyta</taxon>
        <taxon>Spermatophyta</taxon>
        <taxon>Magnoliopsida</taxon>
        <taxon>eudicotyledons</taxon>
        <taxon>Gunneridae</taxon>
        <taxon>Pentapetalae</taxon>
        <taxon>rosids</taxon>
        <taxon>malvids</taxon>
        <taxon>Myrtales</taxon>
        <taxon>Lythraceae</taxon>
        <taxon>Punica</taxon>
    </lineage>
</organism>